<dbReference type="GO" id="GO:0003676">
    <property type="term" value="F:nucleic acid binding"/>
    <property type="evidence" value="ECO:0007669"/>
    <property type="project" value="InterPro"/>
</dbReference>
<feature type="non-terminal residue" evidence="4">
    <location>
        <position position="1"/>
    </location>
</feature>
<dbReference type="PROSITE" id="PS50158">
    <property type="entry name" value="ZF_CCHC"/>
    <property type="match status" value="1"/>
</dbReference>
<dbReference type="GO" id="GO:0006397">
    <property type="term" value="P:mRNA processing"/>
    <property type="evidence" value="ECO:0007669"/>
    <property type="project" value="UniProtKB-KW"/>
</dbReference>
<keyword evidence="2" id="KW-0863">Zinc-finger</keyword>
<dbReference type="SUPFAM" id="SSF57756">
    <property type="entry name" value="Retrovirus zinc finger-like domains"/>
    <property type="match status" value="1"/>
</dbReference>
<evidence type="ECO:0000313" key="4">
    <source>
        <dbReference type="EMBL" id="KAJ3981327.1"/>
    </source>
</evidence>
<comment type="caution">
    <text evidence="4">The sequence shown here is derived from an EMBL/GenBank/DDBJ whole genome shotgun (WGS) entry which is preliminary data.</text>
</comment>
<evidence type="ECO:0000256" key="2">
    <source>
        <dbReference type="PROSITE-ProRule" id="PRU00047"/>
    </source>
</evidence>
<gene>
    <name evidence="4" type="ORF">F5890DRAFT_1389822</name>
</gene>
<dbReference type="Proteomes" id="UP001163850">
    <property type="component" value="Unassembled WGS sequence"/>
</dbReference>
<organism evidence="4 5">
    <name type="scientific">Lentinula detonsa</name>
    <dbReference type="NCBI Taxonomy" id="2804962"/>
    <lineage>
        <taxon>Eukaryota</taxon>
        <taxon>Fungi</taxon>
        <taxon>Dikarya</taxon>
        <taxon>Basidiomycota</taxon>
        <taxon>Agaricomycotina</taxon>
        <taxon>Agaricomycetes</taxon>
        <taxon>Agaricomycetidae</taxon>
        <taxon>Agaricales</taxon>
        <taxon>Marasmiineae</taxon>
        <taxon>Omphalotaceae</taxon>
        <taxon>Lentinula</taxon>
    </lineage>
</organism>
<accession>A0AA38URF3</accession>
<evidence type="ECO:0000259" key="3">
    <source>
        <dbReference type="PROSITE" id="PS50158"/>
    </source>
</evidence>
<evidence type="ECO:0000313" key="5">
    <source>
        <dbReference type="Proteomes" id="UP001163850"/>
    </source>
</evidence>
<dbReference type="InterPro" id="IPR036875">
    <property type="entry name" value="Znf_CCHC_sf"/>
</dbReference>
<keyword evidence="2" id="KW-0479">Metal-binding</keyword>
<keyword evidence="1" id="KW-0507">mRNA processing</keyword>
<reference evidence="4" key="1">
    <citation type="submission" date="2022-08" db="EMBL/GenBank/DDBJ databases">
        <authorList>
            <consortium name="DOE Joint Genome Institute"/>
            <person name="Min B."/>
            <person name="Riley R."/>
            <person name="Sierra-Patev S."/>
            <person name="Naranjo-Ortiz M."/>
            <person name="Looney B."/>
            <person name="Konkel Z."/>
            <person name="Slot J.C."/>
            <person name="Sakamoto Y."/>
            <person name="Steenwyk J.L."/>
            <person name="Rokas A."/>
            <person name="Carro J."/>
            <person name="Camarero S."/>
            <person name="Ferreira P."/>
            <person name="Molpeceres G."/>
            <person name="Ruiz-Duenas F.J."/>
            <person name="Serrano A."/>
            <person name="Henrissat B."/>
            <person name="Drula E."/>
            <person name="Hughes K.W."/>
            <person name="Mata J.L."/>
            <person name="Ishikawa N.K."/>
            <person name="Vargas-Isla R."/>
            <person name="Ushijima S."/>
            <person name="Smith C.A."/>
            <person name="Ahrendt S."/>
            <person name="Andreopoulos W."/>
            <person name="He G."/>
            <person name="Labutti K."/>
            <person name="Lipzen A."/>
            <person name="Ng V."/>
            <person name="Sandor L."/>
            <person name="Barry K."/>
            <person name="Martinez A.T."/>
            <person name="Xiao Y."/>
            <person name="Gibbons J.G."/>
            <person name="Terashima K."/>
            <person name="Hibbett D.S."/>
            <person name="Grigoriev I.V."/>
        </authorList>
    </citation>
    <scope>NUCLEOTIDE SEQUENCE</scope>
    <source>
        <strain evidence="4">TFB7829</strain>
    </source>
</reference>
<dbReference type="GO" id="GO:0008270">
    <property type="term" value="F:zinc ion binding"/>
    <property type="evidence" value="ECO:0007669"/>
    <property type="project" value="UniProtKB-KW"/>
</dbReference>
<keyword evidence="2" id="KW-0862">Zinc</keyword>
<protein>
    <recommendedName>
        <fullName evidence="3">CCHC-type domain-containing protein</fullName>
    </recommendedName>
</protein>
<evidence type="ECO:0000256" key="1">
    <source>
        <dbReference type="ARBA" id="ARBA00022664"/>
    </source>
</evidence>
<feature type="non-terminal residue" evidence="4">
    <location>
        <position position="92"/>
    </location>
</feature>
<dbReference type="AlphaFoldDB" id="A0AA38URF3"/>
<dbReference type="EMBL" id="MU802120">
    <property type="protein sequence ID" value="KAJ3981327.1"/>
    <property type="molecule type" value="Genomic_DNA"/>
</dbReference>
<name>A0AA38URF3_9AGAR</name>
<proteinExistence type="predicted"/>
<dbReference type="InterPro" id="IPR001878">
    <property type="entry name" value="Znf_CCHC"/>
</dbReference>
<feature type="domain" description="CCHC-type" evidence="3">
    <location>
        <begin position="2"/>
        <end position="17"/>
    </location>
</feature>
<sequence length="92" mass="10214">DRKCNNCKRAGHIAEECYRRGGGKEGQYPSWWKGKKDTEGPVANATATLVVGELTQHYGLAALTERVSEGEVFADSGASDHFFRKRSDFVTY</sequence>